<dbReference type="InterPro" id="IPR003148">
    <property type="entry name" value="RCK_N"/>
</dbReference>
<feature type="transmembrane region" description="Helical" evidence="7">
    <location>
        <begin position="44"/>
        <end position="64"/>
    </location>
</feature>
<evidence type="ECO:0000256" key="3">
    <source>
        <dbReference type="ARBA" id="ARBA00022448"/>
    </source>
</evidence>
<comment type="similarity">
    <text evidence="2">Belongs to the monovalent cation:proton antiporter 2 (CPA2) transporter (TC 2.A.37) family.</text>
</comment>
<dbReference type="PANTHER" id="PTHR42751:SF1">
    <property type="entry name" value="CATION_PROTON ANTIPORTER YBAL-RELATED"/>
    <property type="match status" value="1"/>
</dbReference>
<keyword evidence="5 7" id="KW-1133">Transmembrane helix</keyword>
<dbReference type="PANTHER" id="PTHR42751">
    <property type="entry name" value="SODIUM/HYDROGEN EXCHANGER FAMILY/TRKA DOMAIN PROTEIN"/>
    <property type="match status" value="1"/>
</dbReference>
<proteinExistence type="inferred from homology"/>
<feature type="transmembrane region" description="Helical" evidence="7">
    <location>
        <begin position="109"/>
        <end position="128"/>
    </location>
</feature>
<feature type="transmembrane region" description="Helical" evidence="7">
    <location>
        <begin position="197"/>
        <end position="214"/>
    </location>
</feature>
<organism evidence="10 11">
    <name type="scientific">Corynebacterium meitnerae</name>
    <dbReference type="NCBI Taxonomy" id="2913498"/>
    <lineage>
        <taxon>Bacteria</taxon>
        <taxon>Bacillati</taxon>
        <taxon>Actinomycetota</taxon>
        <taxon>Actinomycetes</taxon>
        <taxon>Mycobacteriales</taxon>
        <taxon>Corynebacteriaceae</taxon>
        <taxon>Corynebacterium</taxon>
    </lineage>
</organism>
<evidence type="ECO:0000256" key="4">
    <source>
        <dbReference type="ARBA" id="ARBA00022692"/>
    </source>
</evidence>
<dbReference type="Pfam" id="PF00999">
    <property type="entry name" value="Na_H_Exchanger"/>
    <property type="match status" value="2"/>
</dbReference>
<dbReference type="Gene3D" id="1.20.1530.20">
    <property type="match status" value="1"/>
</dbReference>
<dbReference type="Gene3D" id="3.40.50.720">
    <property type="entry name" value="NAD(P)-binding Rossmann-like Domain"/>
    <property type="match status" value="1"/>
</dbReference>
<dbReference type="Pfam" id="PF02254">
    <property type="entry name" value="TrkA_N"/>
    <property type="match status" value="1"/>
</dbReference>
<sequence length="536" mass="58082">MNLLLTYLSVIFVCGLIAWAVRLPPLIGFLVAGFALHAAGVAHVEALDLFADIGVTLMLFAIGLRLDLKALTDRAMWLTATSHVLIMTIIGAGFITGLGALGAFGPTTFTIAVDVALVLSFSSTIVVIKILQDRGDEQALYGNICIGVLIMQDILAVAFMSILRGQPPHLAALLLIPIVPLLALLTRRWYKLGHGELGALFGIVMALLPGYALFELVGLSGSLGALIMGVVLSRSSGAEQLSHSLFTLKELLLVGFFVNIGFLGLPTWENLLDATLLLLLLPIQAIAYWAILWLLGLRNRTSVLTALLLANYSEFALIIAALGVEDGWLDQRWLLSLVLAVSISFVISAILNPQSVSRATHLAKRLPTRPPHKIHPEDRPIELGDAHALVLGVGRLGLACLTELTEVYGAKVLGIEHDPARVRHLQERGYNVVEGDATDIDFWERVKDSHQIDMIMLAMPSQHANVDTVKEIRASNINTEECVISSVAMYLEDVEDLEALGLNVVVHLQDGAGESLAERTFIENRQRQLRAGQKGA</sequence>
<evidence type="ECO:0000256" key="2">
    <source>
        <dbReference type="ARBA" id="ARBA00005551"/>
    </source>
</evidence>
<protein>
    <submittedName>
        <fullName evidence="10">Cation:proton antiporter</fullName>
    </submittedName>
</protein>
<comment type="caution">
    <text evidence="10">The sequence shown here is derived from an EMBL/GenBank/DDBJ whole genome shotgun (WGS) entry which is preliminary data.</text>
</comment>
<dbReference type="Proteomes" id="UP001146468">
    <property type="component" value="Unassembled WGS sequence"/>
</dbReference>
<feature type="domain" description="Cation/H+ exchanger transmembrane" evidence="8">
    <location>
        <begin position="171"/>
        <end position="351"/>
    </location>
</feature>
<gene>
    <name evidence="10" type="ORF">L8U60_00530</name>
</gene>
<dbReference type="InterPro" id="IPR038770">
    <property type="entry name" value="Na+/solute_symporter_sf"/>
</dbReference>
<dbReference type="SUPFAM" id="SSF51735">
    <property type="entry name" value="NAD(P)-binding Rossmann-fold domains"/>
    <property type="match status" value="1"/>
</dbReference>
<dbReference type="GO" id="GO:0015297">
    <property type="term" value="F:antiporter activity"/>
    <property type="evidence" value="ECO:0007669"/>
    <property type="project" value="InterPro"/>
</dbReference>
<keyword evidence="3" id="KW-0813">Transport</keyword>
<evidence type="ECO:0000256" key="7">
    <source>
        <dbReference type="SAM" id="Phobius"/>
    </source>
</evidence>
<feature type="domain" description="Cation/H+ exchanger transmembrane" evidence="8">
    <location>
        <begin position="10"/>
        <end position="164"/>
    </location>
</feature>
<evidence type="ECO:0000259" key="9">
    <source>
        <dbReference type="Pfam" id="PF02254"/>
    </source>
</evidence>
<dbReference type="InterPro" id="IPR006153">
    <property type="entry name" value="Cation/H_exchanger_TM"/>
</dbReference>
<keyword evidence="11" id="KW-1185">Reference proteome</keyword>
<keyword evidence="4 7" id="KW-0812">Transmembrane</keyword>
<dbReference type="RefSeq" id="WP_269964439.1">
    <property type="nucleotide sequence ID" value="NZ_JAKMUS010000001.1"/>
</dbReference>
<feature type="transmembrane region" description="Helical" evidence="7">
    <location>
        <begin position="76"/>
        <end position="103"/>
    </location>
</feature>
<evidence type="ECO:0000259" key="8">
    <source>
        <dbReference type="Pfam" id="PF00999"/>
    </source>
</evidence>
<evidence type="ECO:0000256" key="6">
    <source>
        <dbReference type="ARBA" id="ARBA00023136"/>
    </source>
</evidence>
<feature type="transmembrane region" description="Helical" evidence="7">
    <location>
        <begin position="302"/>
        <end position="321"/>
    </location>
</feature>
<dbReference type="GO" id="GO:1902600">
    <property type="term" value="P:proton transmembrane transport"/>
    <property type="evidence" value="ECO:0007669"/>
    <property type="project" value="InterPro"/>
</dbReference>
<feature type="transmembrane region" description="Helical" evidence="7">
    <location>
        <begin position="140"/>
        <end position="163"/>
    </location>
</feature>
<evidence type="ECO:0000313" key="11">
    <source>
        <dbReference type="Proteomes" id="UP001146468"/>
    </source>
</evidence>
<reference evidence="10" key="1">
    <citation type="submission" date="2022-02" db="EMBL/GenBank/DDBJ databases">
        <title>Corynebacterium sp. from urogenital microbiome.</title>
        <authorList>
            <person name="Cappelli E.A."/>
            <person name="Ribeiro T.G."/>
            <person name="Peixe L."/>
        </authorList>
    </citation>
    <scope>NUCLEOTIDE SEQUENCE</scope>
    <source>
        <strain evidence="10">C8Ua_172</strain>
    </source>
</reference>
<dbReference type="EMBL" id="JAKMUS010000001">
    <property type="protein sequence ID" value="MCZ9292971.1"/>
    <property type="molecule type" value="Genomic_DNA"/>
</dbReference>
<name>A0A9X3RJB1_9CORY</name>
<keyword evidence="6 7" id="KW-0472">Membrane</keyword>
<feature type="transmembrane region" description="Helical" evidence="7">
    <location>
        <begin position="169"/>
        <end position="185"/>
    </location>
</feature>
<feature type="domain" description="RCK N-terminal" evidence="9">
    <location>
        <begin position="389"/>
        <end position="507"/>
    </location>
</feature>
<dbReference type="AlphaFoldDB" id="A0A9X3RJB1"/>
<dbReference type="InterPro" id="IPR036291">
    <property type="entry name" value="NAD(P)-bd_dom_sf"/>
</dbReference>
<evidence type="ECO:0000313" key="10">
    <source>
        <dbReference type="EMBL" id="MCZ9292971.1"/>
    </source>
</evidence>
<comment type="subcellular location">
    <subcellularLocation>
        <location evidence="1">Membrane</location>
        <topology evidence="1">Multi-pass membrane protein</topology>
    </subcellularLocation>
</comment>
<dbReference type="GO" id="GO:0006813">
    <property type="term" value="P:potassium ion transport"/>
    <property type="evidence" value="ECO:0007669"/>
    <property type="project" value="InterPro"/>
</dbReference>
<accession>A0A9X3RJB1</accession>
<evidence type="ECO:0000256" key="5">
    <source>
        <dbReference type="ARBA" id="ARBA00022989"/>
    </source>
</evidence>
<evidence type="ECO:0000256" key="1">
    <source>
        <dbReference type="ARBA" id="ARBA00004141"/>
    </source>
</evidence>
<dbReference type="GO" id="GO:0016020">
    <property type="term" value="C:membrane"/>
    <property type="evidence" value="ECO:0007669"/>
    <property type="project" value="UniProtKB-SubCell"/>
</dbReference>
<feature type="transmembrane region" description="Helical" evidence="7">
    <location>
        <begin position="333"/>
        <end position="351"/>
    </location>
</feature>
<feature type="transmembrane region" description="Helical" evidence="7">
    <location>
        <begin position="274"/>
        <end position="295"/>
    </location>
</feature>